<dbReference type="SUPFAM" id="SSF55447">
    <property type="entry name" value="CO dehydrogenase flavoprotein C-terminal domain-like"/>
    <property type="match status" value="1"/>
</dbReference>
<protein>
    <submittedName>
        <fullName evidence="5">Xanthine dehydrogenase family protein subunit M</fullName>
    </submittedName>
</protein>
<evidence type="ECO:0000313" key="6">
    <source>
        <dbReference type="Proteomes" id="UP000715965"/>
    </source>
</evidence>
<dbReference type="InterPro" id="IPR016169">
    <property type="entry name" value="FAD-bd_PCMH_sub2"/>
</dbReference>
<dbReference type="EMBL" id="JADDOJ010000012">
    <property type="protein sequence ID" value="MBE7939862.1"/>
    <property type="molecule type" value="Genomic_DNA"/>
</dbReference>
<organism evidence="5 6">
    <name type="scientific">Ramlibacter aquaticus</name>
    <dbReference type="NCBI Taxonomy" id="2780094"/>
    <lineage>
        <taxon>Bacteria</taxon>
        <taxon>Pseudomonadati</taxon>
        <taxon>Pseudomonadota</taxon>
        <taxon>Betaproteobacteria</taxon>
        <taxon>Burkholderiales</taxon>
        <taxon>Comamonadaceae</taxon>
        <taxon>Ramlibacter</taxon>
    </lineage>
</organism>
<dbReference type="Pfam" id="PF00941">
    <property type="entry name" value="FAD_binding_5"/>
    <property type="match status" value="1"/>
</dbReference>
<dbReference type="PROSITE" id="PS51387">
    <property type="entry name" value="FAD_PCMH"/>
    <property type="match status" value="1"/>
</dbReference>
<evidence type="ECO:0000256" key="3">
    <source>
        <dbReference type="ARBA" id="ARBA00023002"/>
    </source>
</evidence>
<dbReference type="InterPro" id="IPR036683">
    <property type="entry name" value="CO_DH_flav_C_dom_sf"/>
</dbReference>
<evidence type="ECO:0000256" key="1">
    <source>
        <dbReference type="ARBA" id="ARBA00022630"/>
    </source>
</evidence>
<dbReference type="SMART" id="SM01092">
    <property type="entry name" value="CO_deh_flav_C"/>
    <property type="match status" value="1"/>
</dbReference>
<comment type="caution">
    <text evidence="5">The sequence shown here is derived from an EMBL/GenBank/DDBJ whole genome shotgun (WGS) entry which is preliminary data.</text>
</comment>
<dbReference type="InterPro" id="IPR016167">
    <property type="entry name" value="FAD-bd_PCMH_sub1"/>
</dbReference>
<evidence type="ECO:0000313" key="5">
    <source>
        <dbReference type="EMBL" id="MBE7939862.1"/>
    </source>
</evidence>
<keyword evidence="2" id="KW-0274">FAD</keyword>
<dbReference type="InterPro" id="IPR036318">
    <property type="entry name" value="FAD-bd_PCMH-like_sf"/>
</dbReference>
<keyword evidence="1" id="KW-0285">Flavoprotein</keyword>
<dbReference type="InterPro" id="IPR005107">
    <property type="entry name" value="CO_DH_flav_C"/>
</dbReference>
<feature type="domain" description="FAD-binding PCMH-type" evidence="4">
    <location>
        <begin position="1"/>
        <end position="169"/>
    </location>
</feature>
<gene>
    <name evidence="5" type="ORF">IM725_04650</name>
</gene>
<reference evidence="5 6" key="1">
    <citation type="submission" date="2020-10" db="EMBL/GenBank/DDBJ databases">
        <title>Draft genome of Ramlibacter aquaticus LMG 30558.</title>
        <authorList>
            <person name="Props R."/>
        </authorList>
    </citation>
    <scope>NUCLEOTIDE SEQUENCE [LARGE SCALE GENOMIC DNA]</scope>
    <source>
        <strain evidence="5 6">LMG 30558</strain>
    </source>
</reference>
<dbReference type="InterPro" id="IPR002346">
    <property type="entry name" value="Mopterin_DH_FAD-bd"/>
</dbReference>
<dbReference type="Gene3D" id="3.30.390.50">
    <property type="entry name" value="CO dehydrogenase flavoprotein, C-terminal domain"/>
    <property type="match status" value="1"/>
</dbReference>
<dbReference type="InterPro" id="IPR051312">
    <property type="entry name" value="Diverse_Substr_Oxidored"/>
</dbReference>
<dbReference type="PANTHER" id="PTHR42659">
    <property type="entry name" value="XANTHINE DEHYDROGENASE SUBUNIT C-RELATED"/>
    <property type="match status" value="1"/>
</dbReference>
<sequence length="264" mass="27069">MYAFQFERPSSVADASRLAGNSAARVLAGGQTLLASMKLRLASPETLVDLGAIGDLSGIRREGNAIVIGAMTRHAEVASNAEVNAAIPGLADLAGGIGDRQVRALGTLGGSVANNDPAACYPSAVLGLGATVHTTKRKIAADDFFQGMFATALEEGELITAVSFPIPKRAAYMKFRQPASRFALIGVFVAQTDAGARVAVTGGGNGVFRHAGLEQALSQSFTPDAAKGVKIDASDLASDLHASAAYRANLISVMTQRAVAKALG</sequence>
<name>A0ABR9SCS1_9BURK</name>
<proteinExistence type="predicted"/>
<dbReference type="Proteomes" id="UP000715965">
    <property type="component" value="Unassembled WGS sequence"/>
</dbReference>
<accession>A0ABR9SCS1</accession>
<evidence type="ECO:0000259" key="4">
    <source>
        <dbReference type="PROSITE" id="PS51387"/>
    </source>
</evidence>
<dbReference type="RefSeq" id="WP_193779408.1">
    <property type="nucleotide sequence ID" value="NZ_JADDOJ010000012.1"/>
</dbReference>
<keyword evidence="3" id="KW-0560">Oxidoreductase</keyword>
<dbReference type="Gene3D" id="3.30.43.10">
    <property type="entry name" value="Uridine Diphospho-n-acetylenolpyruvylglucosamine Reductase, domain 2"/>
    <property type="match status" value="1"/>
</dbReference>
<dbReference type="InterPro" id="IPR016166">
    <property type="entry name" value="FAD-bd_PCMH"/>
</dbReference>
<evidence type="ECO:0000256" key="2">
    <source>
        <dbReference type="ARBA" id="ARBA00022827"/>
    </source>
</evidence>
<keyword evidence="6" id="KW-1185">Reference proteome</keyword>
<dbReference type="PANTHER" id="PTHR42659:SF2">
    <property type="entry name" value="XANTHINE DEHYDROGENASE SUBUNIT C-RELATED"/>
    <property type="match status" value="1"/>
</dbReference>
<dbReference type="SUPFAM" id="SSF56176">
    <property type="entry name" value="FAD-binding/transporter-associated domain-like"/>
    <property type="match status" value="1"/>
</dbReference>
<dbReference type="Gene3D" id="3.30.465.10">
    <property type="match status" value="1"/>
</dbReference>